<dbReference type="GO" id="GO:0004252">
    <property type="term" value="F:serine-type endopeptidase activity"/>
    <property type="evidence" value="ECO:0007669"/>
    <property type="project" value="InterPro"/>
</dbReference>
<sequence>MGLKHTFSVYSVIASNIVMYFGRHSQLGLNPNETYRTASRIIVHPKYNLIKFDSDIALVQLSSSVTFSDYIRPVCLAAAGSVFGGGTESWITGWGLLKSEGEPANILQEVQVPVVSDNDCYNAFAALTTITSNMICAGLINVGGKHSCQVRHPVMHFNPKQLQNISQHMQTLHFQSSCSRSPVCTTLIMNLYTTTAFYCN</sequence>
<dbReference type="InterPro" id="IPR001254">
    <property type="entry name" value="Trypsin_dom"/>
</dbReference>
<protein>
    <recommendedName>
        <fullName evidence="2">Peptidase S1 domain-containing protein</fullName>
    </recommendedName>
</protein>
<dbReference type="Proteomes" id="UP000694701">
    <property type="component" value="Unplaced"/>
</dbReference>
<reference evidence="3" key="1">
    <citation type="submission" date="2025-08" db="UniProtKB">
        <authorList>
            <consortium name="Ensembl"/>
        </authorList>
    </citation>
    <scope>IDENTIFICATION</scope>
</reference>
<dbReference type="InterPro" id="IPR009003">
    <property type="entry name" value="Peptidase_S1_PA"/>
</dbReference>
<organism evidence="3 4">
    <name type="scientific">Cyprinus carpio</name>
    <name type="common">Common carp</name>
    <dbReference type="NCBI Taxonomy" id="7962"/>
    <lineage>
        <taxon>Eukaryota</taxon>
        <taxon>Metazoa</taxon>
        <taxon>Chordata</taxon>
        <taxon>Craniata</taxon>
        <taxon>Vertebrata</taxon>
        <taxon>Euteleostomi</taxon>
        <taxon>Actinopterygii</taxon>
        <taxon>Neopterygii</taxon>
        <taxon>Teleostei</taxon>
        <taxon>Ostariophysi</taxon>
        <taxon>Cypriniformes</taxon>
        <taxon>Cyprinidae</taxon>
        <taxon>Cyprininae</taxon>
        <taxon>Cyprinus</taxon>
    </lineage>
</organism>
<evidence type="ECO:0000313" key="4">
    <source>
        <dbReference type="Proteomes" id="UP000694701"/>
    </source>
</evidence>
<dbReference type="SMART" id="SM00020">
    <property type="entry name" value="Tryp_SPc"/>
    <property type="match status" value="1"/>
</dbReference>
<accession>A0A8C2FJZ0</accession>
<name>A0A8C2FJZ0_CYPCA</name>
<proteinExistence type="predicted"/>
<evidence type="ECO:0000256" key="1">
    <source>
        <dbReference type="ARBA" id="ARBA00023157"/>
    </source>
</evidence>
<dbReference type="InterPro" id="IPR043504">
    <property type="entry name" value="Peptidase_S1_PA_chymotrypsin"/>
</dbReference>
<dbReference type="SUPFAM" id="SSF50494">
    <property type="entry name" value="Trypsin-like serine proteases"/>
    <property type="match status" value="1"/>
</dbReference>
<dbReference type="AlphaFoldDB" id="A0A8C2FJZ0"/>
<dbReference type="GO" id="GO:0006508">
    <property type="term" value="P:proteolysis"/>
    <property type="evidence" value="ECO:0007669"/>
    <property type="project" value="InterPro"/>
</dbReference>
<feature type="domain" description="Peptidase S1" evidence="2">
    <location>
        <begin position="1"/>
        <end position="200"/>
    </location>
</feature>
<dbReference type="Ensembl" id="ENSCCRT00020059755.1">
    <property type="protein sequence ID" value="ENSCCRP00020054548.1"/>
    <property type="gene ID" value="ENSCCRG00020024960.1"/>
</dbReference>
<dbReference type="CDD" id="cd00190">
    <property type="entry name" value="Tryp_SPc"/>
    <property type="match status" value="1"/>
</dbReference>
<keyword evidence="1" id="KW-1015">Disulfide bond</keyword>
<evidence type="ECO:0000313" key="3">
    <source>
        <dbReference type="Ensembl" id="ENSCCRP00020054548.1"/>
    </source>
</evidence>
<dbReference type="Pfam" id="PF00089">
    <property type="entry name" value="Trypsin"/>
    <property type="match status" value="1"/>
</dbReference>
<dbReference type="Gene3D" id="2.40.10.10">
    <property type="entry name" value="Trypsin-like serine proteases"/>
    <property type="match status" value="2"/>
</dbReference>
<evidence type="ECO:0000259" key="2">
    <source>
        <dbReference type="PROSITE" id="PS50240"/>
    </source>
</evidence>
<dbReference type="PANTHER" id="PTHR24252">
    <property type="entry name" value="ACROSIN-RELATED"/>
    <property type="match status" value="1"/>
</dbReference>
<dbReference type="PANTHER" id="PTHR24252:SF7">
    <property type="entry name" value="HYALIN"/>
    <property type="match status" value="1"/>
</dbReference>
<dbReference type="PROSITE" id="PS50240">
    <property type="entry name" value="TRYPSIN_DOM"/>
    <property type="match status" value="1"/>
</dbReference>